<keyword evidence="13" id="KW-1185">Reference proteome</keyword>
<evidence type="ECO:0000256" key="2">
    <source>
        <dbReference type="ARBA" id="ARBA00004713"/>
    </source>
</evidence>
<dbReference type="GO" id="GO:0005886">
    <property type="term" value="C:plasma membrane"/>
    <property type="evidence" value="ECO:0007669"/>
    <property type="project" value="UniProtKB-SubCell"/>
</dbReference>
<protein>
    <recommendedName>
        <fullName evidence="4 10">3-deoxy-D-manno-octulosonic acid transferase</fullName>
        <shortName evidence="10">Kdo transferase</shortName>
        <ecNumber evidence="3 10">2.4.99.12</ecNumber>
    </recommendedName>
    <alternativeName>
        <fullName evidence="6 10">Lipid IV(A) 3-deoxy-D-manno-octulosonic acid transferase</fullName>
    </alternativeName>
</protein>
<feature type="site" description="Transition state stabilizer" evidence="9">
    <location>
        <position position="97"/>
    </location>
</feature>
<proteinExistence type="inferred from homology"/>
<sequence length="401" mass="43516">MRFARGVVFDIPKDAPRLWLHSASNGEVTSARSLIDEALARDPSLHVIVTTNSETARALVIAWDMARVHPCLAPLDFRGVVTRFLNAAAPCALIVIENEMWPNRFNICAARAIPVIVAGARMSERSAKRHALLSSVLGGTLRTTLNAITALAALDAESEQRFLQMGFPSHRLLPRMNLKSGVSLGAVDPDTLTRFKSAFVRDETLLAASTHEGEEKIVIAAFSDILTKHPKARLILAPRHPSRRNEVSALLDKAGLQHASRARADAPDATPVYLADTLGEMALWYQLAGSCFVGGSLVERGGHTPFEPEQFNSAIIHGPHVSNHSLAYRALNAAHGAVRVHDAQSLAAAWDSMLAHPQQMHDLAQTAHHALDPLRMSGAGYDAFWTALAKATDRTGFARKM</sequence>
<evidence type="ECO:0000256" key="4">
    <source>
        <dbReference type="ARBA" id="ARBA00019077"/>
    </source>
</evidence>
<dbReference type="AlphaFoldDB" id="A0A0P0ADN7"/>
<dbReference type="EMBL" id="CP012023">
    <property type="protein sequence ID" value="ALI56599.1"/>
    <property type="molecule type" value="Genomic_DNA"/>
</dbReference>
<evidence type="ECO:0000256" key="3">
    <source>
        <dbReference type="ARBA" id="ARBA00012621"/>
    </source>
</evidence>
<evidence type="ECO:0000256" key="9">
    <source>
        <dbReference type="PIRSR" id="PIRSR639901-2"/>
    </source>
</evidence>
<feature type="site" description="Transition state stabilizer" evidence="9">
    <location>
        <position position="179"/>
    </location>
</feature>
<dbReference type="Gene3D" id="3.40.50.11720">
    <property type="entry name" value="3-Deoxy-D-manno-octulosonic-acid transferase, N-terminal domain"/>
    <property type="match status" value="1"/>
</dbReference>
<dbReference type="GO" id="GO:0009244">
    <property type="term" value="P:lipopolysaccharide core region biosynthetic process"/>
    <property type="evidence" value="ECO:0007669"/>
    <property type="project" value="UniProtKB-UniRule"/>
</dbReference>
<evidence type="ECO:0000313" key="12">
    <source>
        <dbReference type="EMBL" id="ALI56599.1"/>
    </source>
</evidence>
<evidence type="ECO:0000256" key="10">
    <source>
        <dbReference type="RuleBase" id="RU365103"/>
    </source>
</evidence>
<evidence type="ECO:0000256" key="7">
    <source>
        <dbReference type="ARBA" id="ARBA00049183"/>
    </source>
</evidence>
<dbReference type="InterPro" id="IPR007507">
    <property type="entry name" value="Glycos_transf_N"/>
</dbReference>
<evidence type="ECO:0000256" key="8">
    <source>
        <dbReference type="PIRSR" id="PIRSR639901-1"/>
    </source>
</evidence>
<dbReference type="InterPro" id="IPR039901">
    <property type="entry name" value="Kdotransferase"/>
</dbReference>
<dbReference type="PANTHER" id="PTHR42755:SF1">
    <property type="entry name" value="3-DEOXY-D-MANNO-OCTULOSONIC ACID TRANSFERASE, MITOCHONDRIAL-RELATED"/>
    <property type="match status" value="1"/>
</dbReference>
<dbReference type="EC" id="2.4.99.12" evidence="3 10"/>
<comment type="function">
    <text evidence="1 10">Involved in lipopolysaccharide (LPS) biosynthesis. Catalyzes the transfer of 3-deoxy-D-manno-octulosonate (Kdo) residue(s) from CMP-Kdo to lipid IV(A), the tetraacyldisaccharide-1,4'-bisphosphate precursor of lipid A.</text>
</comment>
<evidence type="ECO:0000313" key="13">
    <source>
        <dbReference type="Proteomes" id="UP000064920"/>
    </source>
</evidence>
<dbReference type="GO" id="GO:0043842">
    <property type="term" value="F:Kdo transferase activity"/>
    <property type="evidence" value="ECO:0007669"/>
    <property type="project" value="UniProtKB-EC"/>
</dbReference>
<comment type="similarity">
    <text evidence="10">Belongs to the glycosyltransferase group 1 family.</text>
</comment>
<organism evidence="12 13">
    <name type="scientific">Celeribacter marinus</name>
    <dbReference type="NCBI Taxonomy" id="1397108"/>
    <lineage>
        <taxon>Bacteria</taxon>
        <taxon>Pseudomonadati</taxon>
        <taxon>Pseudomonadota</taxon>
        <taxon>Alphaproteobacteria</taxon>
        <taxon>Rhodobacterales</taxon>
        <taxon>Roseobacteraceae</taxon>
        <taxon>Celeribacter</taxon>
    </lineage>
</organism>
<dbReference type="Gene3D" id="3.40.50.2000">
    <property type="entry name" value="Glycogen Phosphorylase B"/>
    <property type="match status" value="1"/>
</dbReference>
<dbReference type="GO" id="GO:0009245">
    <property type="term" value="P:lipid A biosynthetic process"/>
    <property type="evidence" value="ECO:0007669"/>
    <property type="project" value="TreeGrafter"/>
</dbReference>
<accession>A0A0P0ADN7</accession>
<evidence type="ECO:0000256" key="5">
    <source>
        <dbReference type="ARBA" id="ARBA00022679"/>
    </source>
</evidence>
<dbReference type="PATRIC" id="fig|1397108.4.peg.2713"/>
<dbReference type="Pfam" id="PF04413">
    <property type="entry name" value="Glycos_transf_N"/>
    <property type="match status" value="1"/>
</dbReference>
<reference evidence="12 13" key="1">
    <citation type="submission" date="2015-05" db="EMBL/GenBank/DDBJ databases">
        <authorList>
            <person name="Wang D.B."/>
            <person name="Wang M."/>
        </authorList>
    </citation>
    <scope>NUCLEOTIDE SEQUENCE [LARGE SCALE GENOMIC DNA]</scope>
    <source>
        <strain evidence="12 13">IMCC 12053</strain>
    </source>
</reference>
<evidence type="ECO:0000259" key="11">
    <source>
        <dbReference type="Pfam" id="PF04413"/>
    </source>
</evidence>
<dbReference type="KEGG" id="cmar:IMCC12053_2652"/>
<evidence type="ECO:0000256" key="6">
    <source>
        <dbReference type="ARBA" id="ARBA00031445"/>
    </source>
</evidence>
<keyword evidence="5 10" id="KW-0808">Transferase</keyword>
<name>A0A0P0ADN7_9RHOB</name>
<keyword evidence="10" id="KW-0472">Membrane</keyword>
<comment type="catalytic activity">
    <reaction evidence="7 10">
        <text>lipid IVA (E. coli) + CMP-3-deoxy-beta-D-manno-octulosonate = alpha-Kdo-(2-&gt;6)-lipid IVA (E. coli) + CMP + H(+)</text>
        <dbReference type="Rhea" id="RHEA:28066"/>
        <dbReference type="ChEBI" id="CHEBI:15378"/>
        <dbReference type="ChEBI" id="CHEBI:58603"/>
        <dbReference type="ChEBI" id="CHEBI:60364"/>
        <dbReference type="ChEBI" id="CHEBI:60377"/>
        <dbReference type="ChEBI" id="CHEBI:85987"/>
        <dbReference type="EC" id="2.4.99.12"/>
    </reaction>
</comment>
<gene>
    <name evidence="12" type="ORF">IMCC12053_2652</name>
</gene>
<feature type="active site" description="Proton acceptor" evidence="8">
    <location>
        <position position="27"/>
    </location>
</feature>
<comment type="subcellular location">
    <subcellularLocation>
        <location evidence="10">Cell membrane</location>
    </subcellularLocation>
</comment>
<dbReference type="PANTHER" id="PTHR42755">
    <property type="entry name" value="3-DEOXY-MANNO-OCTULOSONATE CYTIDYLYLTRANSFERASE"/>
    <property type="match status" value="1"/>
</dbReference>
<dbReference type="UniPathway" id="UPA00958"/>
<keyword evidence="10" id="KW-1003">Cell membrane</keyword>
<dbReference type="STRING" id="1397108.IMCC12053_2652"/>
<keyword evidence="10" id="KW-0448">Lipopolysaccharide biosynthesis</keyword>
<evidence type="ECO:0000256" key="1">
    <source>
        <dbReference type="ARBA" id="ARBA00003394"/>
    </source>
</evidence>
<feature type="domain" description="3-deoxy-D-manno-octulosonic-acid transferase N-terminal" evidence="11">
    <location>
        <begin position="12"/>
        <end position="179"/>
    </location>
</feature>
<dbReference type="InterPro" id="IPR038107">
    <property type="entry name" value="Glycos_transf_N_sf"/>
</dbReference>
<dbReference type="Proteomes" id="UP000064920">
    <property type="component" value="Chromosome"/>
</dbReference>
<comment type="pathway">
    <text evidence="2 10">Bacterial outer membrane biogenesis; LPS core biosynthesis.</text>
</comment>